<name>J9CGU1_9ZZZZ</name>
<sequence length="69" mass="8531">MCMSITLCHLHRVMSRYNWFRRLIRNSRPFTHYLAKMHKYLTMRKRLPITTSIRKSMVKNHPWRNISAN</sequence>
<dbReference type="EMBL" id="AMCI01003893">
    <property type="protein sequence ID" value="EJW99255.1"/>
    <property type="molecule type" value="Genomic_DNA"/>
</dbReference>
<protein>
    <submittedName>
        <fullName evidence="1">Uncharacterized protein</fullName>
    </submittedName>
</protein>
<organism evidence="1">
    <name type="scientific">gut metagenome</name>
    <dbReference type="NCBI Taxonomy" id="749906"/>
    <lineage>
        <taxon>unclassified sequences</taxon>
        <taxon>metagenomes</taxon>
        <taxon>organismal metagenomes</taxon>
    </lineage>
</organism>
<comment type="caution">
    <text evidence="1">The sequence shown here is derived from an EMBL/GenBank/DDBJ whole genome shotgun (WGS) entry which is preliminary data.</text>
</comment>
<accession>J9CGU1</accession>
<proteinExistence type="predicted"/>
<dbReference type="AlphaFoldDB" id="J9CGU1"/>
<gene>
    <name evidence="1" type="ORF">EVA_12638</name>
</gene>
<evidence type="ECO:0000313" key="1">
    <source>
        <dbReference type="EMBL" id="EJW99255.1"/>
    </source>
</evidence>
<reference evidence="1" key="1">
    <citation type="journal article" date="2012" name="PLoS ONE">
        <title>Gene sets for utilization of primary and secondary nutrition supplies in the distal gut of endangered iberian lynx.</title>
        <authorList>
            <person name="Alcaide M."/>
            <person name="Messina E."/>
            <person name="Richter M."/>
            <person name="Bargiela R."/>
            <person name="Peplies J."/>
            <person name="Huws S.A."/>
            <person name="Newbold C.J."/>
            <person name="Golyshin P.N."/>
            <person name="Simon M.A."/>
            <person name="Lopez G."/>
            <person name="Yakimov M.M."/>
            <person name="Ferrer M."/>
        </authorList>
    </citation>
    <scope>NUCLEOTIDE SEQUENCE</scope>
</reference>